<dbReference type="Proteomes" id="UP000805193">
    <property type="component" value="Unassembled WGS sequence"/>
</dbReference>
<comment type="caution">
    <text evidence="1">The sequence shown here is derived from an EMBL/GenBank/DDBJ whole genome shotgun (WGS) entry which is preliminary data.</text>
</comment>
<dbReference type="EMBL" id="JABSTQ010009590">
    <property type="protein sequence ID" value="KAG0427801.1"/>
    <property type="molecule type" value="Genomic_DNA"/>
</dbReference>
<proteinExistence type="predicted"/>
<protein>
    <submittedName>
        <fullName evidence="1">Uncharacterized protein</fullName>
    </submittedName>
</protein>
<organism evidence="1 2">
    <name type="scientific">Ixodes persulcatus</name>
    <name type="common">Taiga tick</name>
    <dbReference type="NCBI Taxonomy" id="34615"/>
    <lineage>
        <taxon>Eukaryota</taxon>
        <taxon>Metazoa</taxon>
        <taxon>Ecdysozoa</taxon>
        <taxon>Arthropoda</taxon>
        <taxon>Chelicerata</taxon>
        <taxon>Arachnida</taxon>
        <taxon>Acari</taxon>
        <taxon>Parasitiformes</taxon>
        <taxon>Ixodida</taxon>
        <taxon>Ixodoidea</taxon>
        <taxon>Ixodidae</taxon>
        <taxon>Ixodinae</taxon>
        <taxon>Ixodes</taxon>
    </lineage>
</organism>
<gene>
    <name evidence="1" type="ORF">HPB47_025182</name>
</gene>
<accession>A0AC60Q283</accession>
<sequence length="647" mass="72969">MADPLSLLRQFNVNKKDITEKNAQIIFDEYSWPKTVKTNYLVWGSGKDGTPREYYTLQCLLFLLKNVHLSHPVYVRQAAAENIPVVRRPDRKDILAYLNGETATSANIDRSAPMEIPTQVKRTAEDPQTDAVKKPRLEETQMQRAKEQFSARLDAPKEAPVVTEQIRSLSEAMSVEKIAAIKAKRLAKKRATIKGDDDLGLPDIQGILEYDVDVTRDILSRERQWRTRATVLQSTGKNFAKSIFPILQSIKVREEGGTKQPPPEPAQAPRATPVRAAPQPAVYNRYDQERFRGKEETEGFKIDTMGTYHGMNLKSVTEGTQPKRPVAPAPAPAPVPAAPSSTAAAPAPRPVPKRVSRTPIIIIPAATTSLITMYNAKDILQDLRFVSTAEKKSQGCKRENAVLIQRRRNGGTTVSYRVIDNPTNLASEDWERVVAVFVQGPAWQFKGWPWGGNPIEIFSRIKAFHLKWDEITLDSNVAKWAVHVIQLSKQKRHLDRANLLNFWEVLDSSAAPHTFRMSRLRISDADIFFHRTGSDSGATIVHEGETDFYFGTRVRCHTCDVDFTIEKFSVEHPCLVAQKERDIAYCSVNSNFCKVEVTRLNGVLVTFSRRCVDKCSPNCFEKGFGMLREQCTYCCRRNPSCGEKRKP</sequence>
<keyword evidence="2" id="KW-1185">Reference proteome</keyword>
<name>A0AC60Q283_IXOPE</name>
<evidence type="ECO:0000313" key="2">
    <source>
        <dbReference type="Proteomes" id="UP000805193"/>
    </source>
</evidence>
<reference evidence="1 2" key="1">
    <citation type="journal article" date="2020" name="Cell">
        <title>Large-Scale Comparative Analyses of Tick Genomes Elucidate Their Genetic Diversity and Vector Capacities.</title>
        <authorList>
            <consortium name="Tick Genome and Microbiome Consortium (TIGMIC)"/>
            <person name="Jia N."/>
            <person name="Wang J."/>
            <person name="Shi W."/>
            <person name="Du L."/>
            <person name="Sun Y."/>
            <person name="Zhan W."/>
            <person name="Jiang J.F."/>
            <person name="Wang Q."/>
            <person name="Zhang B."/>
            <person name="Ji P."/>
            <person name="Bell-Sakyi L."/>
            <person name="Cui X.M."/>
            <person name="Yuan T.T."/>
            <person name="Jiang B.G."/>
            <person name="Yang W.F."/>
            <person name="Lam T.T."/>
            <person name="Chang Q.C."/>
            <person name="Ding S.J."/>
            <person name="Wang X.J."/>
            <person name="Zhu J.G."/>
            <person name="Ruan X.D."/>
            <person name="Zhao L."/>
            <person name="Wei J.T."/>
            <person name="Ye R.Z."/>
            <person name="Que T.C."/>
            <person name="Du C.H."/>
            <person name="Zhou Y.H."/>
            <person name="Cheng J.X."/>
            <person name="Dai P.F."/>
            <person name="Guo W.B."/>
            <person name="Han X.H."/>
            <person name="Huang E.J."/>
            <person name="Li L.F."/>
            <person name="Wei W."/>
            <person name="Gao Y.C."/>
            <person name="Liu J.Z."/>
            <person name="Shao H.Z."/>
            <person name="Wang X."/>
            <person name="Wang C.C."/>
            <person name="Yang T.C."/>
            <person name="Huo Q.B."/>
            <person name="Li W."/>
            <person name="Chen H.Y."/>
            <person name="Chen S.E."/>
            <person name="Zhou L.G."/>
            <person name="Ni X.B."/>
            <person name="Tian J.H."/>
            <person name="Sheng Y."/>
            <person name="Liu T."/>
            <person name="Pan Y.S."/>
            <person name="Xia L.Y."/>
            <person name="Li J."/>
            <person name="Zhao F."/>
            <person name="Cao W.C."/>
        </authorList>
    </citation>
    <scope>NUCLEOTIDE SEQUENCE [LARGE SCALE GENOMIC DNA]</scope>
    <source>
        <strain evidence="1">Iper-2018</strain>
    </source>
</reference>
<evidence type="ECO:0000313" key="1">
    <source>
        <dbReference type="EMBL" id="KAG0427801.1"/>
    </source>
</evidence>